<dbReference type="AlphaFoldDB" id="K0SHX8"/>
<sequence length="281" mass="31151">MQTRDNKLVGMLPSATLDTLDTRADERKVRGPPSRPTKIFVNEAAHKRFRQSATEEEESRLPKCGDESDVGLFRALELLRQPLRFDELAGNGFGPQEHPARVSNVGGHWSTAKSGHVMRGGKHFVEFTITSDVSIRTLEVGVMRPVSLTDGIDLLADWNMSVNPIVSSRFKPVVGEKLRSQRTAKWGGSNFHCCAYHSYLGDCFWTDWENFHGASNWQGQVGLGESGTVGLLLDLNEGTLSIFKSGRRLGVLRNRLGGEYVWFVSVCSRCTIGMSRGLVPN</sequence>
<protein>
    <recommendedName>
        <fullName evidence="4">B30.2/SPRY domain-containing protein</fullName>
    </recommendedName>
</protein>
<comment type="caution">
    <text evidence="2">The sequence shown here is derived from an EMBL/GenBank/DDBJ whole genome shotgun (WGS) entry which is preliminary data.</text>
</comment>
<dbReference type="Gene3D" id="2.60.120.920">
    <property type="match status" value="1"/>
</dbReference>
<name>K0SHX8_THAOC</name>
<organism evidence="2 3">
    <name type="scientific">Thalassiosira oceanica</name>
    <name type="common">Marine diatom</name>
    <dbReference type="NCBI Taxonomy" id="159749"/>
    <lineage>
        <taxon>Eukaryota</taxon>
        <taxon>Sar</taxon>
        <taxon>Stramenopiles</taxon>
        <taxon>Ochrophyta</taxon>
        <taxon>Bacillariophyta</taxon>
        <taxon>Coscinodiscophyceae</taxon>
        <taxon>Thalassiosirophycidae</taxon>
        <taxon>Thalassiosirales</taxon>
        <taxon>Thalassiosiraceae</taxon>
        <taxon>Thalassiosira</taxon>
    </lineage>
</organism>
<feature type="compositionally biased region" description="Basic and acidic residues" evidence="1">
    <location>
        <begin position="20"/>
        <end position="29"/>
    </location>
</feature>
<dbReference type="OrthoDB" id="236214at2759"/>
<evidence type="ECO:0008006" key="4">
    <source>
        <dbReference type="Google" id="ProtNLM"/>
    </source>
</evidence>
<accession>K0SHX8</accession>
<evidence type="ECO:0000313" key="3">
    <source>
        <dbReference type="Proteomes" id="UP000266841"/>
    </source>
</evidence>
<keyword evidence="3" id="KW-1185">Reference proteome</keyword>
<dbReference type="Proteomes" id="UP000266841">
    <property type="component" value="Unassembled WGS sequence"/>
</dbReference>
<feature type="region of interest" description="Disordered" evidence="1">
    <location>
        <begin position="1"/>
        <end position="40"/>
    </location>
</feature>
<proteinExistence type="predicted"/>
<reference evidence="2 3" key="1">
    <citation type="journal article" date="2012" name="Genome Biol.">
        <title>Genome and low-iron response of an oceanic diatom adapted to chronic iron limitation.</title>
        <authorList>
            <person name="Lommer M."/>
            <person name="Specht M."/>
            <person name="Roy A.S."/>
            <person name="Kraemer L."/>
            <person name="Andreson R."/>
            <person name="Gutowska M.A."/>
            <person name="Wolf J."/>
            <person name="Bergner S.V."/>
            <person name="Schilhabel M.B."/>
            <person name="Klostermeier U.C."/>
            <person name="Beiko R.G."/>
            <person name="Rosenstiel P."/>
            <person name="Hippler M."/>
            <person name="Laroche J."/>
        </authorList>
    </citation>
    <scope>NUCLEOTIDE SEQUENCE [LARGE SCALE GENOMIC DNA]</scope>
    <source>
        <strain evidence="2 3">CCMP1005</strain>
    </source>
</reference>
<dbReference type="InterPro" id="IPR043136">
    <property type="entry name" value="B30.2/SPRY_sf"/>
</dbReference>
<evidence type="ECO:0000313" key="2">
    <source>
        <dbReference type="EMBL" id="EJK60616.1"/>
    </source>
</evidence>
<evidence type="ECO:0000256" key="1">
    <source>
        <dbReference type="SAM" id="MobiDB-lite"/>
    </source>
</evidence>
<gene>
    <name evidence="2" type="ORF">THAOC_18993</name>
</gene>
<dbReference type="EMBL" id="AGNL01020852">
    <property type="protein sequence ID" value="EJK60616.1"/>
    <property type="molecule type" value="Genomic_DNA"/>
</dbReference>